<proteinExistence type="predicted"/>
<gene>
    <name evidence="1" type="ORF">SDC9_172636</name>
</gene>
<reference evidence="1" key="1">
    <citation type="submission" date="2019-08" db="EMBL/GenBank/DDBJ databases">
        <authorList>
            <person name="Kucharzyk K."/>
            <person name="Murdoch R.W."/>
            <person name="Higgins S."/>
            <person name="Loffler F."/>
        </authorList>
    </citation>
    <scope>NUCLEOTIDE SEQUENCE</scope>
</reference>
<dbReference type="AlphaFoldDB" id="A0A645GHK0"/>
<evidence type="ECO:0000313" key="1">
    <source>
        <dbReference type="EMBL" id="MPN25229.1"/>
    </source>
</evidence>
<sequence length="105" mass="12542">MTDDNQRFDCGWTPFSEFSAKYYHLRWRKFFEFLANSFGRLGVPDRARNQFYERDAYTYSQFNRDMSKFEKGVMLSFSPSIDVSGNTKEIAAKLIEKYIELIFNN</sequence>
<protein>
    <submittedName>
        <fullName evidence="1">Uncharacterized protein</fullName>
    </submittedName>
</protein>
<accession>A0A645GHK0</accession>
<dbReference type="EMBL" id="VSSQ01074332">
    <property type="protein sequence ID" value="MPN25229.1"/>
    <property type="molecule type" value="Genomic_DNA"/>
</dbReference>
<comment type="caution">
    <text evidence="1">The sequence shown here is derived from an EMBL/GenBank/DDBJ whole genome shotgun (WGS) entry which is preliminary data.</text>
</comment>
<organism evidence="1">
    <name type="scientific">bioreactor metagenome</name>
    <dbReference type="NCBI Taxonomy" id="1076179"/>
    <lineage>
        <taxon>unclassified sequences</taxon>
        <taxon>metagenomes</taxon>
        <taxon>ecological metagenomes</taxon>
    </lineage>
</organism>
<name>A0A645GHK0_9ZZZZ</name>